<keyword evidence="3" id="KW-1185">Reference proteome</keyword>
<proteinExistence type="predicted"/>
<accession>A0ABW6GJV3</accession>
<keyword evidence="1" id="KW-0472">Membrane</keyword>
<protein>
    <submittedName>
        <fullName evidence="2">Uncharacterized protein</fullName>
    </submittedName>
</protein>
<keyword evidence="1" id="KW-1133">Transmembrane helix</keyword>
<comment type="caution">
    <text evidence="2">The sequence shown here is derived from an EMBL/GenBank/DDBJ whole genome shotgun (WGS) entry which is preliminary data.</text>
</comment>
<evidence type="ECO:0000313" key="3">
    <source>
        <dbReference type="Proteomes" id="UP001599542"/>
    </source>
</evidence>
<dbReference type="RefSeq" id="WP_380328091.1">
    <property type="nucleotide sequence ID" value="NZ_JBHYPW010000045.1"/>
</dbReference>
<feature type="transmembrane region" description="Helical" evidence="1">
    <location>
        <begin position="20"/>
        <end position="41"/>
    </location>
</feature>
<dbReference type="EMBL" id="JBHYPX010000022">
    <property type="protein sequence ID" value="MFE1352929.1"/>
    <property type="molecule type" value="Genomic_DNA"/>
</dbReference>
<dbReference type="Proteomes" id="UP001599542">
    <property type="component" value="Unassembled WGS sequence"/>
</dbReference>
<name>A0ABW6GJV3_9ACTN</name>
<evidence type="ECO:0000256" key="1">
    <source>
        <dbReference type="SAM" id="Phobius"/>
    </source>
</evidence>
<keyword evidence="1" id="KW-0812">Transmembrane</keyword>
<gene>
    <name evidence="2" type="ORF">ACFW6T_13155</name>
</gene>
<organism evidence="2 3">
    <name type="scientific">Kitasatospora phosalacinea</name>
    <dbReference type="NCBI Taxonomy" id="2065"/>
    <lineage>
        <taxon>Bacteria</taxon>
        <taxon>Bacillati</taxon>
        <taxon>Actinomycetota</taxon>
        <taxon>Actinomycetes</taxon>
        <taxon>Kitasatosporales</taxon>
        <taxon>Streptomycetaceae</taxon>
        <taxon>Kitasatospora</taxon>
    </lineage>
</organism>
<reference evidence="2 3" key="1">
    <citation type="submission" date="2024-09" db="EMBL/GenBank/DDBJ databases">
        <title>The Natural Products Discovery Center: Release of the First 8490 Sequenced Strains for Exploring Actinobacteria Biosynthetic Diversity.</title>
        <authorList>
            <person name="Kalkreuter E."/>
            <person name="Kautsar S.A."/>
            <person name="Yang D."/>
            <person name="Bader C.D."/>
            <person name="Teijaro C.N."/>
            <person name="Fluegel L."/>
            <person name="Davis C.M."/>
            <person name="Simpson J.R."/>
            <person name="Lauterbach L."/>
            <person name="Steele A.D."/>
            <person name="Gui C."/>
            <person name="Meng S."/>
            <person name="Li G."/>
            <person name="Viehrig K."/>
            <person name="Ye F."/>
            <person name="Su P."/>
            <person name="Kiefer A.F."/>
            <person name="Nichols A."/>
            <person name="Cepeda A.J."/>
            <person name="Yan W."/>
            <person name="Fan B."/>
            <person name="Jiang Y."/>
            <person name="Adhikari A."/>
            <person name="Zheng C.-J."/>
            <person name="Schuster L."/>
            <person name="Cowan T.M."/>
            <person name="Smanski M.J."/>
            <person name="Chevrette M.G."/>
            <person name="De Carvalho L.P.S."/>
            <person name="Shen B."/>
        </authorList>
    </citation>
    <scope>NUCLEOTIDE SEQUENCE [LARGE SCALE GENOMIC DNA]</scope>
    <source>
        <strain evidence="2 3">NPDC058753</strain>
    </source>
</reference>
<sequence length="53" mass="5303">MYGNQSLAATGAGITLFGVNWALGTLAAVIVALVVAGCLLVRLAGRSARRDGS</sequence>
<evidence type="ECO:0000313" key="2">
    <source>
        <dbReference type="EMBL" id="MFE1352929.1"/>
    </source>
</evidence>